<proteinExistence type="predicted"/>
<keyword evidence="2" id="KW-1185">Reference proteome</keyword>
<accession>A0ABD6EFE7</accession>
<dbReference type="InterPro" id="IPR050517">
    <property type="entry name" value="DDR_Repair_Kinase"/>
</dbReference>
<organism evidence="1 2">
    <name type="scientific">Gnathostoma spinigerum</name>
    <dbReference type="NCBI Taxonomy" id="75299"/>
    <lineage>
        <taxon>Eukaryota</taxon>
        <taxon>Metazoa</taxon>
        <taxon>Ecdysozoa</taxon>
        <taxon>Nematoda</taxon>
        <taxon>Chromadorea</taxon>
        <taxon>Rhabditida</taxon>
        <taxon>Spirurina</taxon>
        <taxon>Gnathostomatomorpha</taxon>
        <taxon>Gnathostomatoidea</taxon>
        <taxon>Gnathostomatidae</taxon>
        <taxon>Gnathostoma</taxon>
    </lineage>
</organism>
<gene>
    <name evidence="1" type="ORF">AB6A40_004650</name>
</gene>
<dbReference type="PANTHER" id="PTHR11139:SF9">
    <property type="entry name" value="SERINE_THREONINE-PROTEIN KINASE MTOR"/>
    <property type="match status" value="1"/>
</dbReference>
<dbReference type="AlphaFoldDB" id="A0ABD6EFE7"/>
<name>A0ABD6EFE7_9BILA</name>
<reference evidence="1 2" key="1">
    <citation type="submission" date="2024-08" db="EMBL/GenBank/DDBJ databases">
        <title>Gnathostoma spinigerum genome.</title>
        <authorList>
            <person name="Gonzalez-Bertolin B."/>
            <person name="Monzon S."/>
            <person name="Zaballos A."/>
            <person name="Jimenez P."/>
            <person name="Dekumyoy P."/>
            <person name="Varona S."/>
            <person name="Cuesta I."/>
            <person name="Sumanam S."/>
            <person name="Adisakwattana P."/>
            <person name="Gasser R.B."/>
            <person name="Hernandez-Gonzalez A."/>
            <person name="Young N.D."/>
            <person name="Perteguer M.J."/>
        </authorList>
    </citation>
    <scope>NUCLEOTIDE SEQUENCE [LARGE SCALE GENOMIC DNA]</scope>
    <source>
        <strain evidence="1">AL3</strain>
        <tissue evidence="1">Liver</tissue>
    </source>
</reference>
<comment type="caution">
    <text evidence="1">The sequence shown here is derived from an EMBL/GenBank/DDBJ whole genome shotgun (WGS) entry which is preliminary data.</text>
</comment>
<dbReference type="EMBL" id="JBGFUD010002735">
    <property type="protein sequence ID" value="MFH4977941.1"/>
    <property type="molecule type" value="Genomic_DNA"/>
</dbReference>
<evidence type="ECO:0000313" key="2">
    <source>
        <dbReference type="Proteomes" id="UP001608902"/>
    </source>
</evidence>
<dbReference type="InterPro" id="IPR016024">
    <property type="entry name" value="ARM-type_fold"/>
</dbReference>
<evidence type="ECO:0000313" key="1">
    <source>
        <dbReference type="EMBL" id="MFH4977941.1"/>
    </source>
</evidence>
<dbReference type="PANTHER" id="PTHR11139">
    <property type="entry name" value="ATAXIA TELANGIECTASIA MUTATED ATM -RELATED"/>
    <property type="match status" value="1"/>
</dbReference>
<dbReference type="InterPro" id="IPR011989">
    <property type="entry name" value="ARM-like"/>
</dbReference>
<protein>
    <submittedName>
        <fullName evidence="1">Uncharacterized protein</fullName>
    </submittedName>
</protein>
<sequence>MNTPRNESSAVVKANDFIARLKKKNSDENRIKVAHQLHKYINGELRDNSPAFINEFIATFDARADQSTICDLISSNDNDEKKAGIFMIVCLVDSAADESKRIPRFAKYLLKALTNSDDAGMKLAARAIAYLIQTSKTFAVELVEKSLNQVCEWLEEPERHEQRRLAAVLLARQLAHYTSTSFFLRASEFFNNIFKVLRDPKVHVRVNAARSLHSALSITARREAKQKSQWYRHCYDEAVACLSYDGLNKDERQHPTLLVLNELLRIGNVDAERKRLRALGLQPMQNVRTVIGSNAVDWLAEQTHTPVVDSQTAKSLIAEKFSEICDICHGAAVTRLPYCQAVLLEIFPRLTSFKRDNIVVLKDPIPFYNHAVLLTPKHNVALFTIGLLFLDRPTELRPKLPQLLGIIRQMLQNASVNNAFLDKLELFAQRKKTLDENVFICLTLIVRAMKTDFEQEMRSLLPLILDTGLSRGLTDVMFEVMKCIPDMKTEVQDGLLKELCQLLMNRKLPSKLDPPTSPPVPSGPVVISNVALTTLALQTLGRFEFQRHALQMFIKYIAQGYLMCDCKEVRLASVECCAKMLVPFVRVFEVADRKQRGEVIILIRTVLRQLVCVAVTDLSVHVRLCVLRCFKAADKAFLSHLAQADMLELIFMCLHDEKLEMQQEAVALLGKLADLNPAFVLPRLRKVLLETLSQLQNSRVGRSSFNVVS</sequence>
<dbReference type="SUPFAM" id="SSF48371">
    <property type="entry name" value="ARM repeat"/>
    <property type="match status" value="1"/>
</dbReference>
<dbReference type="Gene3D" id="1.25.10.10">
    <property type="entry name" value="Leucine-rich Repeat Variant"/>
    <property type="match status" value="2"/>
</dbReference>
<dbReference type="Proteomes" id="UP001608902">
    <property type="component" value="Unassembled WGS sequence"/>
</dbReference>